<dbReference type="InterPro" id="IPR007197">
    <property type="entry name" value="rSAM"/>
</dbReference>
<protein>
    <recommendedName>
        <fullName evidence="4">Elp3/MiaA/NifB-like radical SAM core domain-containing protein</fullName>
    </recommendedName>
</protein>
<sequence>MILPVKHEIDLFGSTHMMNIYRGCDHGCIYCDSRSECYQGGRPQGDFGIVHAKENALFLIEQELQSRRKANAPEIVIGTGSMSDPYNSFEKELELTRGALKLFDKYKCGVGVITKSALIKRDADLYSAISTHSPVNTGITITTTDDEIARQIEPNVSAPAERFGAVKTLTDAGVFCGVHMNPILPFITDNEENIRSIVEQAAENNADYVLCYGFGMTLRKGNREFYYENLDKERPGLKEKYMKTYGTRYNCACENAEPLAAVFREECKKHGLLYRIKEINQAWKKEKTKQKKLFEFGNF</sequence>
<evidence type="ECO:0000256" key="1">
    <source>
        <dbReference type="ARBA" id="ARBA00022723"/>
    </source>
</evidence>
<evidence type="ECO:0000256" key="3">
    <source>
        <dbReference type="ARBA" id="ARBA00023014"/>
    </source>
</evidence>
<dbReference type="PANTHER" id="PTHR43432:SF5">
    <property type="entry name" value="ELP3_MIAA_NIFB-LIKE RADICAL SAM CORE DOMAIN-CONTAINING PROTEIN"/>
    <property type="match status" value="1"/>
</dbReference>
<dbReference type="EMBL" id="JAWDKC010000028">
    <property type="protein sequence ID" value="MDV0445955.1"/>
    <property type="molecule type" value="Genomic_DNA"/>
</dbReference>
<dbReference type="SFLD" id="SFLDS00029">
    <property type="entry name" value="Radical_SAM"/>
    <property type="match status" value="1"/>
</dbReference>
<evidence type="ECO:0000313" key="6">
    <source>
        <dbReference type="Proteomes" id="UP001272052"/>
    </source>
</evidence>
<gene>
    <name evidence="5" type="ORF">MmiAt1_15590</name>
</gene>
<keyword evidence="3" id="KW-0411">Iron-sulfur</keyword>
<dbReference type="SMART" id="SM00729">
    <property type="entry name" value="Elp3"/>
    <property type="match status" value="1"/>
</dbReference>
<evidence type="ECO:0000259" key="4">
    <source>
        <dbReference type="SMART" id="SM00729"/>
    </source>
</evidence>
<accession>A0ABU3VRK7</accession>
<dbReference type="SFLD" id="SFLDG01084">
    <property type="entry name" value="Uncharacterised_Radical_SAM_Su"/>
    <property type="match status" value="1"/>
</dbReference>
<dbReference type="Gene3D" id="3.80.30.30">
    <property type="match status" value="1"/>
</dbReference>
<dbReference type="Pfam" id="PF04055">
    <property type="entry name" value="Radical_SAM"/>
    <property type="match status" value="1"/>
</dbReference>
<dbReference type="InterPro" id="IPR058240">
    <property type="entry name" value="rSAM_sf"/>
</dbReference>
<evidence type="ECO:0000313" key="5">
    <source>
        <dbReference type="EMBL" id="MDV0445955.1"/>
    </source>
</evidence>
<feature type="domain" description="Elp3/MiaA/NifB-like radical SAM core" evidence="4">
    <location>
        <begin position="14"/>
        <end position="244"/>
    </location>
</feature>
<dbReference type="InterPro" id="IPR006638">
    <property type="entry name" value="Elp3/MiaA/NifB-like_rSAM"/>
</dbReference>
<reference evidence="5 6" key="1">
    <citation type="submission" date="2023-06" db="EMBL/GenBank/DDBJ databases">
        <title>Genome sequence of Methanimicrococcus sp. At1.</title>
        <authorList>
            <person name="Protasov E."/>
            <person name="Platt K."/>
            <person name="Poehlein A."/>
            <person name="Daniel R."/>
            <person name="Brune A."/>
        </authorList>
    </citation>
    <scope>NUCLEOTIDE SEQUENCE [LARGE SCALE GENOMIC DNA]</scope>
    <source>
        <strain evidence="5 6">At1</strain>
    </source>
</reference>
<dbReference type="InterPro" id="IPR040086">
    <property type="entry name" value="MJ0683-like"/>
</dbReference>
<keyword evidence="1" id="KW-0479">Metal-binding</keyword>
<dbReference type="SUPFAM" id="SSF102114">
    <property type="entry name" value="Radical SAM enzymes"/>
    <property type="match status" value="1"/>
</dbReference>
<evidence type="ECO:0000256" key="2">
    <source>
        <dbReference type="ARBA" id="ARBA00023004"/>
    </source>
</evidence>
<proteinExistence type="predicted"/>
<dbReference type="Proteomes" id="UP001272052">
    <property type="component" value="Unassembled WGS sequence"/>
</dbReference>
<keyword evidence="6" id="KW-1185">Reference proteome</keyword>
<name>A0ABU3VRK7_9EURY</name>
<organism evidence="5 6">
    <name type="scientific">Methanimicrococcus hacksteinii</name>
    <dbReference type="NCBI Taxonomy" id="3028293"/>
    <lineage>
        <taxon>Archaea</taxon>
        <taxon>Methanobacteriati</taxon>
        <taxon>Methanobacteriota</taxon>
        <taxon>Stenosarchaea group</taxon>
        <taxon>Methanomicrobia</taxon>
        <taxon>Methanosarcinales</taxon>
        <taxon>Methanosarcinaceae</taxon>
        <taxon>Methanimicrococcus</taxon>
    </lineage>
</organism>
<comment type="caution">
    <text evidence="5">The sequence shown here is derived from an EMBL/GenBank/DDBJ whole genome shotgun (WGS) entry which is preliminary data.</text>
</comment>
<dbReference type="PANTHER" id="PTHR43432">
    <property type="entry name" value="SLR0285 PROTEIN"/>
    <property type="match status" value="1"/>
</dbReference>
<keyword evidence="2" id="KW-0408">Iron</keyword>